<dbReference type="InterPro" id="IPR041049">
    <property type="entry name" value="DUF5615"/>
</dbReference>
<dbReference type="AlphaFoldDB" id="A0A7Y0L709"/>
<organism evidence="2 3">
    <name type="scientific">Sulfobacillus harzensis</name>
    <dbReference type="NCBI Taxonomy" id="2729629"/>
    <lineage>
        <taxon>Bacteria</taxon>
        <taxon>Bacillati</taxon>
        <taxon>Bacillota</taxon>
        <taxon>Clostridia</taxon>
        <taxon>Eubacteriales</taxon>
        <taxon>Clostridiales Family XVII. Incertae Sedis</taxon>
        <taxon>Sulfobacillus</taxon>
    </lineage>
</organism>
<dbReference type="Proteomes" id="UP000533476">
    <property type="component" value="Unassembled WGS sequence"/>
</dbReference>
<evidence type="ECO:0000313" key="2">
    <source>
        <dbReference type="EMBL" id="NMP24494.1"/>
    </source>
</evidence>
<comment type="caution">
    <text evidence="2">The sequence shown here is derived from an EMBL/GenBank/DDBJ whole genome shotgun (WGS) entry which is preliminary data.</text>
</comment>
<evidence type="ECO:0000259" key="1">
    <source>
        <dbReference type="Pfam" id="PF18480"/>
    </source>
</evidence>
<dbReference type="EMBL" id="JABBVZ010000115">
    <property type="protein sequence ID" value="NMP24494.1"/>
    <property type="molecule type" value="Genomic_DNA"/>
</dbReference>
<name>A0A7Y0L709_9FIRM</name>
<dbReference type="Pfam" id="PF18480">
    <property type="entry name" value="DUF5615"/>
    <property type="match status" value="1"/>
</dbReference>
<proteinExistence type="predicted"/>
<keyword evidence="3" id="KW-1185">Reference proteome</keyword>
<sequence>MRFLVNANFGNDMVEAIRELGFEAESAFSIFGPKYPDIDILDWAAKNDYIVVTNDGDFGTLVYRDNMSHVGIIFIRSRNQRQAILLLTQYLKEGHDASNQMIRLP</sequence>
<gene>
    <name evidence="2" type="ORF">HIJ39_19440</name>
</gene>
<feature type="domain" description="DUF5615" evidence="1">
    <location>
        <begin position="1"/>
        <end position="93"/>
    </location>
</feature>
<protein>
    <submittedName>
        <fullName evidence="2">DUF5615 family PIN-like protein</fullName>
    </submittedName>
</protein>
<evidence type="ECO:0000313" key="3">
    <source>
        <dbReference type="Proteomes" id="UP000533476"/>
    </source>
</evidence>
<dbReference type="RefSeq" id="WP_169102660.1">
    <property type="nucleotide sequence ID" value="NZ_JABBVZ010000115.1"/>
</dbReference>
<accession>A0A7Y0L709</accession>
<reference evidence="2 3" key="1">
    <citation type="submission" date="2020-04" db="EMBL/GenBank/DDBJ databases">
        <authorList>
            <person name="Zhang R."/>
            <person name="Schippers A."/>
        </authorList>
    </citation>
    <scope>NUCLEOTIDE SEQUENCE [LARGE SCALE GENOMIC DNA]</scope>
    <source>
        <strain evidence="2 3">DSM 109850</strain>
    </source>
</reference>